<dbReference type="AlphaFoldDB" id="A0AAE1E6X9"/>
<comment type="caution">
    <text evidence="1">The sequence shown here is derived from an EMBL/GenBank/DDBJ whole genome shotgun (WGS) entry which is preliminary data.</text>
</comment>
<organism evidence="1 2">
    <name type="scientific">Elysia crispata</name>
    <name type="common">lettuce slug</name>
    <dbReference type="NCBI Taxonomy" id="231223"/>
    <lineage>
        <taxon>Eukaryota</taxon>
        <taxon>Metazoa</taxon>
        <taxon>Spiralia</taxon>
        <taxon>Lophotrochozoa</taxon>
        <taxon>Mollusca</taxon>
        <taxon>Gastropoda</taxon>
        <taxon>Heterobranchia</taxon>
        <taxon>Euthyneura</taxon>
        <taxon>Panpulmonata</taxon>
        <taxon>Sacoglossa</taxon>
        <taxon>Placobranchoidea</taxon>
        <taxon>Plakobranchidae</taxon>
        <taxon>Elysia</taxon>
    </lineage>
</organism>
<reference evidence="1" key="1">
    <citation type="journal article" date="2023" name="G3 (Bethesda)">
        <title>A reference genome for the long-term kleptoplast-retaining sea slug Elysia crispata morphotype clarki.</title>
        <authorList>
            <person name="Eastman K.E."/>
            <person name="Pendleton A.L."/>
            <person name="Shaikh M.A."/>
            <person name="Suttiyut T."/>
            <person name="Ogas R."/>
            <person name="Tomko P."/>
            <person name="Gavelis G."/>
            <person name="Widhalm J.R."/>
            <person name="Wisecaver J.H."/>
        </authorList>
    </citation>
    <scope>NUCLEOTIDE SEQUENCE</scope>
    <source>
        <strain evidence="1">ECLA1</strain>
    </source>
</reference>
<evidence type="ECO:0000313" key="1">
    <source>
        <dbReference type="EMBL" id="KAK3796649.1"/>
    </source>
</evidence>
<accession>A0AAE1E6X9</accession>
<evidence type="ECO:0000313" key="2">
    <source>
        <dbReference type="Proteomes" id="UP001283361"/>
    </source>
</evidence>
<sequence length="79" mass="8770">MAEPSFSVSRAKRFAARLAVGRILFLYSITEYLHSPDSHSALPGLSIAGGFPHHPDGLTQQSIPQRGVMRTYVEKAQWM</sequence>
<proteinExistence type="predicted"/>
<gene>
    <name evidence="1" type="ORF">RRG08_010347</name>
</gene>
<dbReference type="Proteomes" id="UP001283361">
    <property type="component" value="Unassembled WGS sequence"/>
</dbReference>
<keyword evidence="2" id="KW-1185">Reference proteome</keyword>
<dbReference type="EMBL" id="JAWDGP010000864">
    <property type="protein sequence ID" value="KAK3796649.1"/>
    <property type="molecule type" value="Genomic_DNA"/>
</dbReference>
<name>A0AAE1E6X9_9GAST</name>
<protein>
    <submittedName>
        <fullName evidence="1">Uncharacterized protein</fullName>
    </submittedName>
</protein>